<accession>A0A1N6MX60</accession>
<dbReference type="AlphaFoldDB" id="A0A1N6MX60"/>
<dbReference type="EMBL" id="NIBU01000151">
    <property type="protein sequence ID" value="PHM23775.1"/>
    <property type="molecule type" value="Genomic_DNA"/>
</dbReference>
<reference evidence="2" key="2">
    <citation type="submission" date="2016-12" db="EMBL/GenBank/DDBJ databases">
        <authorList>
            <person name="Song W.-J."/>
            <person name="Kurnit D.M."/>
        </authorList>
    </citation>
    <scope>NUCLEOTIDE SEQUENCE [LARGE SCALE GENOMIC DNA]</scope>
    <source>
        <strain evidence="2">HGB1681</strain>
    </source>
</reference>
<dbReference type="OrthoDB" id="9904963at2"/>
<dbReference type="Proteomes" id="UP000224871">
    <property type="component" value="Unassembled WGS sequence"/>
</dbReference>
<dbReference type="RefSeq" id="WP_086953012.1">
    <property type="nucleotide sequence ID" value="NZ_CAWNQC010000059.1"/>
</dbReference>
<evidence type="ECO:0000313" key="3">
    <source>
        <dbReference type="Proteomes" id="UP000196435"/>
    </source>
</evidence>
<sequence>MFQQLYQILFFWGMFSFVNLGNNAFAETSPDPSPPIVGMLNLPPVTPQEATEFLNKRVVPPSSLSTQTNAQEYAEKESIKLNIDTILSHEPPVGEITKYGFKRANFGHEFFSSKVTENTLDQEIITTIITPKPQKSPEHPK</sequence>
<evidence type="ECO:0000313" key="4">
    <source>
        <dbReference type="Proteomes" id="UP000224871"/>
    </source>
</evidence>
<dbReference type="Proteomes" id="UP000196435">
    <property type="component" value="Unassembled WGS sequence"/>
</dbReference>
<keyword evidence="4" id="KW-1185">Reference proteome</keyword>
<evidence type="ECO:0000313" key="1">
    <source>
        <dbReference type="EMBL" id="PHM23775.1"/>
    </source>
</evidence>
<name>A0A1N6MX60_9GAMM</name>
<protein>
    <submittedName>
        <fullName evidence="2">Uncharacterized protein</fullName>
    </submittedName>
</protein>
<dbReference type="EMBL" id="FTLG01000146">
    <property type="protein sequence ID" value="SIP73453.1"/>
    <property type="molecule type" value="Genomic_DNA"/>
</dbReference>
<proteinExistence type="predicted"/>
<evidence type="ECO:0000313" key="2">
    <source>
        <dbReference type="EMBL" id="SIP73453.1"/>
    </source>
</evidence>
<reference evidence="1 4" key="3">
    <citation type="journal article" date="2017" name="Nat. Microbiol.">
        <title>Natural product diversity associated with the nematode symbionts Photorhabdus and Xenorhabdus.</title>
        <authorList>
            <person name="Tobias N.J."/>
            <person name="Wolff H."/>
            <person name="Djahanschiri B."/>
            <person name="Grundmann F."/>
            <person name="Kronenwerth M."/>
            <person name="Shi Y.M."/>
            <person name="Simonyi S."/>
            <person name="Grun P."/>
            <person name="Shapiro-Ilan D."/>
            <person name="Pidot S.J."/>
            <person name="Stinear T.P."/>
            <person name="Ebersberger I."/>
            <person name="Bode H.B."/>
        </authorList>
    </citation>
    <scope>NUCLEOTIDE SEQUENCE [LARGE SCALE GENOMIC DNA]</scope>
    <source>
        <strain evidence="1 4">DSM 16336</strain>
    </source>
</reference>
<reference evidence="3" key="1">
    <citation type="submission" date="2016-12" db="EMBL/GenBank/DDBJ databases">
        <authorList>
            <person name="Gaudriault S."/>
        </authorList>
    </citation>
    <scope>NUCLEOTIDE SEQUENCE [LARGE SCALE GENOMIC DNA]</scope>
    <source>
        <strain evidence="3">HGB1681 (deposited as PTA-6826 in the American Type Culture Collection)</strain>
    </source>
</reference>
<gene>
    <name evidence="1" type="ORF">Xinn_04102</name>
    <name evidence="2" type="ORF">XIS1_230002</name>
</gene>
<organism evidence="2 3">
    <name type="scientific">Xenorhabdus innexi</name>
    <dbReference type="NCBI Taxonomy" id="290109"/>
    <lineage>
        <taxon>Bacteria</taxon>
        <taxon>Pseudomonadati</taxon>
        <taxon>Pseudomonadota</taxon>
        <taxon>Gammaproteobacteria</taxon>
        <taxon>Enterobacterales</taxon>
        <taxon>Morganellaceae</taxon>
        <taxon>Xenorhabdus</taxon>
    </lineage>
</organism>